<dbReference type="RefSeq" id="WP_140648668.1">
    <property type="nucleotide sequence ID" value="NZ_RCZO01000001.1"/>
</dbReference>
<protein>
    <submittedName>
        <fullName evidence="1">Uncharacterized protein</fullName>
    </submittedName>
</protein>
<name>A0A502CHC6_9GAMM</name>
<dbReference type="EMBL" id="RCZO01000001">
    <property type="protein sequence ID" value="TPG11439.1"/>
    <property type="molecule type" value="Genomic_DNA"/>
</dbReference>
<dbReference type="AlphaFoldDB" id="A0A502CHC6"/>
<proteinExistence type="predicted"/>
<organism evidence="1 2">
    <name type="scientific">Rhodanobacter glycinis</name>
    <dbReference type="NCBI Taxonomy" id="582702"/>
    <lineage>
        <taxon>Bacteria</taxon>
        <taxon>Pseudomonadati</taxon>
        <taxon>Pseudomonadota</taxon>
        <taxon>Gammaproteobacteria</taxon>
        <taxon>Lysobacterales</taxon>
        <taxon>Rhodanobacteraceae</taxon>
        <taxon>Rhodanobacter</taxon>
    </lineage>
</organism>
<keyword evidence="2" id="KW-1185">Reference proteome</keyword>
<gene>
    <name evidence="1" type="ORF">EAH88_02640</name>
</gene>
<dbReference type="Proteomes" id="UP000319486">
    <property type="component" value="Unassembled WGS sequence"/>
</dbReference>
<evidence type="ECO:0000313" key="2">
    <source>
        <dbReference type="Proteomes" id="UP000319486"/>
    </source>
</evidence>
<accession>A0A502CHC6</accession>
<reference evidence="1 2" key="1">
    <citation type="journal article" date="2019" name="Environ. Microbiol.">
        <title>Species interactions and distinct microbial communities in high Arctic permafrost affected cryosols are associated with the CH4 and CO2 gas fluxes.</title>
        <authorList>
            <person name="Altshuler I."/>
            <person name="Hamel J."/>
            <person name="Turney S."/>
            <person name="Magnuson E."/>
            <person name="Levesque R."/>
            <person name="Greer C."/>
            <person name="Whyte L.G."/>
        </authorList>
    </citation>
    <scope>NUCLEOTIDE SEQUENCE [LARGE SCALE GENOMIC DNA]</scope>
    <source>
        <strain evidence="1 2">S13Y</strain>
    </source>
</reference>
<evidence type="ECO:0000313" key="1">
    <source>
        <dbReference type="EMBL" id="TPG11439.1"/>
    </source>
</evidence>
<comment type="caution">
    <text evidence="1">The sequence shown here is derived from an EMBL/GenBank/DDBJ whole genome shotgun (WGS) entry which is preliminary data.</text>
</comment>
<sequence length="279" mass="30962">MSIDHDAFEVLLKRLKALRKALREETTANVGKRALREEAKALGATWYKDFVPSLKNSLAPESLEAYGVQFTRLIKLSAPNNSRTSYMTALDAIIRPYNDDLLIPAQQGSLGGGSAPTAFDEFFAGLSHSEGDYLAEAVACAKHGHLRAAAVLGWSAAVDRIHRVLEYKGLDKFNAMSHQMKTATVGRYKRFDKSQNIASLAELREVFDTVILWVVEGMGMIDTNQHTRLLSCFEMRCHGAHPGEAPITQYNLMSFFSDLDQIIFKNEKFKLPASASTSD</sequence>